<protein>
    <submittedName>
        <fullName evidence="1">Uncharacterized protein</fullName>
    </submittedName>
</protein>
<accession>A0ABQ7WD48</accession>
<reference evidence="1 2" key="1">
    <citation type="journal article" date="2021" name="bioRxiv">
        <title>Chromosome-scale and haplotype-resolved genome assembly of a tetraploid potato cultivar.</title>
        <authorList>
            <person name="Sun H."/>
            <person name="Jiao W.-B."/>
            <person name="Krause K."/>
            <person name="Campoy J.A."/>
            <person name="Goel M."/>
            <person name="Folz-Donahue K."/>
            <person name="Kukat C."/>
            <person name="Huettel B."/>
            <person name="Schneeberger K."/>
        </authorList>
    </citation>
    <scope>NUCLEOTIDE SEQUENCE [LARGE SCALE GENOMIC DNA]</scope>
    <source>
        <strain evidence="1">SolTubOtavaFocal</strain>
        <tissue evidence="1">Leaves</tissue>
    </source>
</reference>
<sequence>MANLPQSFYVGVGSFGGGAGMPSSSSSAGAPPNKYHKMQFVEQLVLVLWDLNLRENALLELFKLTDLSAADVSTEKLVRVAVRHGLYKCLSRDSAILDEKIVKLITIVPMWNCNRGDFEFDVSEGARDNSATGGGDGVLRRNDKSTKGPCRHCGVHNGGCIFGLWL</sequence>
<dbReference type="Proteomes" id="UP000826656">
    <property type="component" value="Unassembled WGS sequence"/>
</dbReference>
<dbReference type="EMBL" id="JAIVGD010000002">
    <property type="protein sequence ID" value="KAH0778186.1"/>
    <property type="molecule type" value="Genomic_DNA"/>
</dbReference>
<organism evidence="1 2">
    <name type="scientific">Solanum tuberosum</name>
    <name type="common">Potato</name>
    <dbReference type="NCBI Taxonomy" id="4113"/>
    <lineage>
        <taxon>Eukaryota</taxon>
        <taxon>Viridiplantae</taxon>
        <taxon>Streptophyta</taxon>
        <taxon>Embryophyta</taxon>
        <taxon>Tracheophyta</taxon>
        <taxon>Spermatophyta</taxon>
        <taxon>Magnoliopsida</taxon>
        <taxon>eudicotyledons</taxon>
        <taxon>Gunneridae</taxon>
        <taxon>Pentapetalae</taxon>
        <taxon>asterids</taxon>
        <taxon>lamiids</taxon>
        <taxon>Solanales</taxon>
        <taxon>Solanaceae</taxon>
        <taxon>Solanoideae</taxon>
        <taxon>Solaneae</taxon>
        <taxon>Solanum</taxon>
    </lineage>
</organism>
<evidence type="ECO:0000313" key="1">
    <source>
        <dbReference type="EMBL" id="KAH0778186.1"/>
    </source>
</evidence>
<comment type="caution">
    <text evidence="1">The sequence shown here is derived from an EMBL/GenBank/DDBJ whole genome shotgun (WGS) entry which is preliminary data.</text>
</comment>
<evidence type="ECO:0000313" key="2">
    <source>
        <dbReference type="Proteomes" id="UP000826656"/>
    </source>
</evidence>
<keyword evidence="2" id="KW-1185">Reference proteome</keyword>
<gene>
    <name evidence="1" type="ORF">KY290_004613</name>
</gene>
<proteinExistence type="predicted"/>
<name>A0ABQ7WD48_SOLTU</name>